<dbReference type="InterPro" id="IPR018247">
    <property type="entry name" value="EF_Hand_1_Ca_BS"/>
</dbReference>
<dbReference type="PROSITE" id="PS01036">
    <property type="entry name" value="HSP70_3"/>
    <property type="match status" value="1"/>
</dbReference>
<dbReference type="PANTHER" id="PTHR19375">
    <property type="entry name" value="HEAT SHOCK PROTEIN 70KDA"/>
    <property type="match status" value="1"/>
</dbReference>
<dbReference type="GO" id="GO:0140662">
    <property type="term" value="F:ATP-dependent protein folding chaperone"/>
    <property type="evidence" value="ECO:0007669"/>
    <property type="project" value="InterPro"/>
</dbReference>
<evidence type="ECO:0000256" key="4">
    <source>
        <dbReference type="SAM" id="MobiDB-lite"/>
    </source>
</evidence>
<comment type="similarity">
    <text evidence="1">Belongs to the heat shock protein 70 family.</text>
</comment>
<reference evidence="5 6" key="1">
    <citation type="submission" date="2015-08" db="EMBL/GenBank/DDBJ databases">
        <authorList>
            <person name="Babu N.S."/>
            <person name="Beckwith C.J."/>
            <person name="Beseler K.G."/>
            <person name="Brison A."/>
            <person name="Carone J.V."/>
            <person name="Caskin T.P."/>
            <person name="Diamond M."/>
            <person name="Durham M.E."/>
            <person name="Foxe J.M."/>
            <person name="Go M."/>
            <person name="Henderson B.A."/>
            <person name="Jones I.B."/>
            <person name="McGettigan J.A."/>
            <person name="Micheletti S.J."/>
            <person name="Nasrallah M.E."/>
            <person name="Ortiz D."/>
            <person name="Piller C.R."/>
            <person name="Privatt S.R."/>
            <person name="Schneider S.L."/>
            <person name="Sharp S."/>
            <person name="Smith T.C."/>
            <person name="Stanton J.D."/>
            <person name="Ullery H.E."/>
            <person name="Wilson R.J."/>
            <person name="Serrano M.G."/>
            <person name="Buck G."/>
            <person name="Lee V."/>
            <person name="Wang Y."/>
            <person name="Carvalho R."/>
            <person name="Voegtly L."/>
            <person name="Shi R."/>
            <person name="Duckworth R."/>
            <person name="Johnson A."/>
            <person name="Loviza R."/>
            <person name="Walstead R."/>
            <person name="Shah Z."/>
            <person name="Kiflezghi M."/>
            <person name="Wade K."/>
            <person name="Ball S.L."/>
            <person name="Bradley K.W."/>
            <person name="Asai D.J."/>
            <person name="Bowman C.A."/>
            <person name="Russell D.A."/>
            <person name="Pope W.H."/>
            <person name="Jacobs-Sera D."/>
            <person name="Hendrix R.W."/>
            <person name="Hatfull G.F."/>
        </authorList>
    </citation>
    <scope>NUCLEOTIDE SEQUENCE [LARGE SCALE GENOMIC DNA]</scope>
    <source>
        <strain evidence="5 6">DSM 27648</strain>
    </source>
</reference>
<dbReference type="PROSITE" id="PS00018">
    <property type="entry name" value="EF_HAND_1"/>
    <property type="match status" value="1"/>
</dbReference>
<dbReference type="EMBL" id="CP012333">
    <property type="protein sequence ID" value="AKU99392.1"/>
    <property type="molecule type" value="Genomic_DNA"/>
</dbReference>
<dbReference type="GO" id="GO:0005524">
    <property type="term" value="F:ATP binding"/>
    <property type="evidence" value="ECO:0007669"/>
    <property type="project" value="UniProtKB-KW"/>
</dbReference>
<dbReference type="AlphaFoldDB" id="A0A0K1Q0X9"/>
<dbReference type="OrthoDB" id="9766019at2"/>
<dbReference type="Pfam" id="PF00012">
    <property type="entry name" value="HSP70"/>
    <property type="match status" value="1"/>
</dbReference>
<protein>
    <submittedName>
        <fullName evidence="5">Chaperone protein DnaK</fullName>
    </submittedName>
</protein>
<evidence type="ECO:0000256" key="1">
    <source>
        <dbReference type="ARBA" id="ARBA00007381"/>
    </source>
</evidence>
<dbReference type="PROSITE" id="PS00329">
    <property type="entry name" value="HSP70_2"/>
    <property type="match status" value="1"/>
</dbReference>
<dbReference type="InterPro" id="IPR043129">
    <property type="entry name" value="ATPase_NBD"/>
</dbReference>
<keyword evidence="6" id="KW-1185">Reference proteome</keyword>
<name>A0A0K1Q0X9_9BACT</name>
<dbReference type="PRINTS" id="PR00301">
    <property type="entry name" value="HEATSHOCK70"/>
</dbReference>
<gene>
    <name evidence="5" type="ORF">AKJ09_06056</name>
</gene>
<dbReference type="PATRIC" id="fig|1391654.3.peg.6144"/>
<dbReference type="Gene3D" id="2.60.34.10">
    <property type="entry name" value="Substrate Binding Domain Of DNAk, Chain A, domain 1"/>
    <property type="match status" value="1"/>
</dbReference>
<dbReference type="KEGG" id="llu:AKJ09_06056"/>
<dbReference type="STRING" id="1391654.AKJ09_06056"/>
<keyword evidence="2" id="KW-0547">Nucleotide-binding</keyword>
<keyword evidence="3" id="KW-0067">ATP-binding</keyword>
<accession>A0A0K1Q0X9</accession>
<dbReference type="InterPro" id="IPR018181">
    <property type="entry name" value="Heat_shock_70_CS"/>
</dbReference>
<organism evidence="5 6">
    <name type="scientific">Labilithrix luteola</name>
    <dbReference type="NCBI Taxonomy" id="1391654"/>
    <lineage>
        <taxon>Bacteria</taxon>
        <taxon>Pseudomonadati</taxon>
        <taxon>Myxococcota</taxon>
        <taxon>Polyangia</taxon>
        <taxon>Polyangiales</taxon>
        <taxon>Labilitrichaceae</taxon>
        <taxon>Labilithrix</taxon>
    </lineage>
</organism>
<evidence type="ECO:0000313" key="6">
    <source>
        <dbReference type="Proteomes" id="UP000064967"/>
    </source>
</evidence>
<evidence type="ECO:0000313" key="5">
    <source>
        <dbReference type="EMBL" id="AKU99392.1"/>
    </source>
</evidence>
<dbReference type="CDD" id="cd24029">
    <property type="entry name" value="ASKHA_NBD_HSP70_DnaK_HscA_HscC"/>
    <property type="match status" value="1"/>
</dbReference>
<dbReference type="Gene3D" id="3.30.420.40">
    <property type="match status" value="2"/>
</dbReference>
<dbReference type="Gene3D" id="3.90.640.10">
    <property type="entry name" value="Actin, Chain A, domain 4"/>
    <property type="match status" value="1"/>
</dbReference>
<dbReference type="Proteomes" id="UP000064967">
    <property type="component" value="Chromosome"/>
</dbReference>
<evidence type="ECO:0000256" key="3">
    <source>
        <dbReference type="ARBA" id="ARBA00022840"/>
    </source>
</evidence>
<sequence>MHAMSVTYLGIDLGTTNSVAVLSDGERAAPVRTSDGGILLPSVVRIDGRANVTVGSRARRFLETDPENTRGEFKRLMGSGRKLSFRANKSEKSPEELSALVLSALRADAERALGFAPTAAVITVPALFELPQIRATGEAARLAGFERVEHLQEPVASALTAGWKRDETPAPWLVYDLGGGTFDVSMLETREGVLRVVDHDGDNFLGGRDMDARLLDFVLGRLGEMHGRPFRRADPALATMLRKLRVACEDAKIELGAARGGAVSLAEPLLAFGEEILVDVAIEADEFERLVLPIVDRSVEVCERLLARQGLAPRQLGHVVLVGGPTVMPLLRRRLEERLGVSLLTDIDPMTAVAEGAALFAAEHDLSTRGPAPSPAPGASASKATAQTPGGSRVWLQYPSVSGDLYPFVVGRLEDKSIVSVRALREGGGFESAREKVDEDGSFVAQLELRPRSASKFRLSGFDASGNERALEPGELTMRHGLSLADPPLSRTIGIALADGTVAVYFERGAPLPSRKTFRLRTVLSVSPGQQVNALSVPIVQGEVTFAHLCRLVGTIEVRADAITSVLPAGSPIDVVLELDRGGKLSATAHIVDRGVSFPGTLNLVSPDAPLKELELQLGHLRAKTEELYTDASVDAAARPKLVSADSLLDIATSELEAASGGDADALEKLRRLLIDVDASLADVEATKTWPDLDQRAMDVIGWVSNWVSRTGTDVERRTLDEAVRSLQRARATKSAADFGKRLRTIEQLGNSAATRDPDVVARWFRDLSTRVAESRDPRAAARIVSEGEQALRRGDQERVRQLAFSLANLLPPDEEDRLRAHGSGVER</sequence>
<dbReference type="PROSITE" id="PS00297">
    <property type="entry name" value="HSP70_1"/>
    <property type="match status" value="1"/>
</dbReference>
<proteinExistence type="inferred from homology"/>
<dbReference type="InterPro" id="IPR013126">
    <property type="entry name" value="Hsp_70_fam"/>
</dbReference>
<dbReference type="SUPFAM" id="SSF100920">
    <property type="entry name" value="Heat shock protein 70kD (HSP70), peptide-binding domain"/>
    <property type="match status" value="1"/>
</dbReference>
<dbReference type="InterPro" id="IPR029047">
    <property type="entry name" value="HSP70_peptide-bd_sf"/>
</dbReference>
<feature type="region of interest" description="Disordered" evidence="4">
    <location>
        <begin position="366"/>
        <end position="387"/>
    </location>
</feature>
<dbReference type="SUPFAM" id="SSF53067">
    <property type="entry name" value="Actin-like ATPase domain"/>
    <property type="match status" value="2"/>
</dbReference>
<evidence type="ECO:0000256" key="2">
    <source>
        <dbReference type="ARBA" id="ARBA00022741"/>
    </source>
</evidence>